<dbReference type="GO" id="GO:0019199">
    <property type="term" value="F:transmembrane receptor protein kinase activity"/>
    <property type="evidence" value="ECO:0007669"/>
    <property type="project" value="InterPro"/>
</dbReference>
<dbReference type="GO" id="GO:0005886">
    <property type="term" value="C:plasma membrane"/>
    <property type="evidence" value="ECO:0007669"/>
    <property type="project" value="UniProtKB-SubCell"/>
</dbReference>
<sequence>MGSSSPEEKTEENTKLDCEKLRKKPDNTNSKRETKPGSQKAKIHRPNANFRMEALDRPKIARESTTMLAALKKAPSSTSMASLKAYIDPSLKDLYPHDCVYKMAVLAKECVDEDPILRPDMKQVVISLSHILLSSVEWEATLAGNSQVFSGLVQGR</sequence>
<evidence type="ECO:0000313" key="10">
    <source>
        <dbReference type="Proteomes" id="UP000233837"/>
    </source>
</evidence>
<dbReference type="GO" id="GO:0045087">
    <property type="term" value="P:innate immune response"/>
    <property type="evidence" value="ECO:0007669"/>
    <property type="project" value="InterPro"/>
</dbReference>
<keyword evidence="6" id="KW-0472">Membrane</keyword>
<dbReference type="PANTHER" id="PTHR46204">
    <property type="entry name" value="CHITIN ELICITOR RECEPTOR KINASE 1-RELATED"/>
    <property type="match status" value="1"/>
</dbReference>
<keyword evidence="7" id="KW-1015">Disulfide bond</keyword>
<dbReference type="Gene3D" id="1.10.510.10">
    <property type="entry name" value="Transferase(Phosphotransferase) domain 1"/>
    <property type="match status" value="1"/>
</dbReference>
<name>A0A2I0WEN3_9ASPA</name>
<organism evidence="9 10">
    <name type="scientific">Dendrobium catenatum</name>
    <dbReference type="NCBI Taxonomy" id="906689"/>
    <lineage>
        <taxon>Eukaryota</taxon>
        <taxon>Viridiplantae</taxon>
        <taxon>Streptophyta</taxon>
        <taxon>Embryophyta</taxon>
        <taxon>Tracheophyta</taxon>
        <taxon>Spermatophyta</taxon>
        <taxon>Magnoliopsida</taxon>
        <taxon>Liliopsida</taxon>
        <taxon>Asparagales</taxon>
        <taxon>Orchidaceae</taxon>
        <taxon>Epidendroideae</taxon>
        <taxon>Malaxideae</taxon>
        <taxon>Dendrobiinae</taxon>
        <taxon>Dendrobium</taxon>
    </lineage>
</organism>
<evidence type="ECO:0000256" key="7">
    <source>
        <dbReference type="ARBA" id="ARBA00023157"/>
    </source>
</evidence>
<protein>
    <submittedName>
        <fullName evidence="9">LysM domain receptor-like kinase 3</fullName>
    </submittedName>
</protein>
<feature type="compositionally biased region" description="Basic and acidic residues" evidence="8">
    <location>
        <begin position="1"/>
        <end position="35"/>
    </location>
</feature>
<reference evidence="9 10" key="2">
    <citation type="journal article" date="2017" name="Nature">
        <title>The Apostasia genome and the evolution of orchids.</title>
        <authorList>
            <person name="Zhang G.Q."/>
            <person name="Liu K.W."/>
            <person name="Li Z."/>
            <person name="Lohaus R."/>
            <person name="Hsiao Y.Y."/>
            <person name="Niu S.C."/>
            <person name="Wang J.Y."/>
            <person name="Lin Y.C."/>
            <person name="Xu Q."/>
            <person name="Chen L.J."/>
            <person name="Yoshida K."/>
            <person name="Fujiwara S."/>
            <person name="Wang Z.W."/>
            <person name="Zhang Y.Q."/>
            <person name="Mitsuda N."/>
            <person name="Wang M."/>
            <person name="Liu G.H."/>
            <person name="Pecoraro L."/>
            <person name="Huang H.X."/>
            <person name="Xiao X.J."/>
            <person name="Lin M."/>
            <person name="Wu X.Y."/>
            <person name="Wu W.L."/>
            <person name="Chen Y.Y."/>
            <person name="Chang S.B."/>
            <person name="Sakamoto S."/>
            <person name="Ohme-Takagi M."/>
            <person name="Yagi M."/>
            <person name="Zeng S.J."/>
            <person name="Shen C.Y."/>
            <person name="Yeh C.M."/>
            <person name="Luo Y.B."/>
            <person name="Tsai W.C."/>
            <person name="Van de Peer Y."/>
            <person name="Liu Z.J."/>
        </authorList>
    </citation>
    <scope>NUCLEOTIDE SEQUENCE [LARGE SCALE GENOMIC DNA]</scope>
    <source>
        <tissue evidence="9">The whole plant</tissue>
    </source>
</reference>
<keyword evidence="10" id="KW-1185">Reference proteome</keyword>
<keyword evidence="9" id="KW-0675">Receptor</keyword>
<evidence type="ECO:0000256" key="2">
    <source>
        <dbReference type="ARBA" id="ARBA00022475"/>
    </source>
</evidence>
<gene>
    <name evidence="9" type="primary">LYK3</name>
    <name evidence="9" type="ORF">MA16_Dca023853</name>
</gene>
<evidence type="ECO:0000256" key="5">
    <source>
        <dbReference type="ARBA" id="ARBA00022989"/>
    </source>
</evidence>
<dbReference type="EMBL" id="KZ502689">
    <property type="protein sequence ID" value="PKU74120.1"/>
    <property type="molecule type" value="Genomic_DNA"/>
</dbReference>
<keyword evidence="5" id="KW-1133">Transmembrane helix</keyword>
<evidence type="ECO:0000256" key="4">
    <source>
        <dbReference type="ARBA" id="ARBA00022729"/>
    </source>
</evidence>
<dbReference type="Proteomes" id="UP000233837">
    <property type="component" value="Unassembled WGS sequence"/>
</dbReference>
<dbReference type="PANTHER" id="PTHR46204:SF10">
    <property type="entry name" value="LYSM DOMAIN RECEPTOR-LIKE KINASE 3"/>
    <property type="match status" value="1"/>
</dbReference>
<comment type="subcellular location">
    <subcellularLocation>
        <location evidence="1">Cell membrane</location>
        <topology evidence="1">Single-pass membrane protein</topology>
    </subcellularLocation>
</comment>
<evidence type="ECO:0000256" key="3">
    <source>
        <dbReference type="ARBA" id="ARBA00022692"/>
    </source>
</evidence>
<keyword evidence="9" id="KW-0418">Kinase</keyword>
<evidence type="ECO:0000256" key="6">
    <source>
        <dbReference type="ARBA" id="ARBA00023136"/>
    </source>
</evidence>
<evidence type="ECO:0000313" key="9">
    <source>
        <dbReference type="EMBL" id="PKU74120.1"/>
    </source>
</evidence>
<keyword evidence="4" id="KW-0732">Signal</keyword>
<keyword evidence="3" id="KW-0812">Transmembrane</keyword>
<evidence type="ECO:0000256" key="8">
    <source>
        <dbReference type="SAM" id="MobiDB-lite"/>
    </source>
</evidence>
<proteinExistence type="predicted"/>
<dbReference type="AlphaFoldDB" id="A0A2I0WEN3"/>
<keyword evidence="9" id="KW-0808">Transferase</keyword>
<dbReference type="InterPro" id="IPR044812">
    <property type="entry name" value="CERK1/LYK3-like"/>
</dbReference>
<feature type="region of interest" description="Disordered" evidence="8">
    <location>
        <begin position="1"/>
        <end position="48"/>
    </location>
</feature>
<evidence type="ECO:0000256" key="1">
    <source>
        <dbReference type="ARBA" id="ARBA00004162"/>
    </source>
</evidence>
<accession>A0A2I0WEN3</accession>
<reference evidence="9 10" key="1">
    <citation type="journal article" date="2016" name="Sci. Rep.">
        <title>The Dendrobium catenatum Lindl. genome sequence provides insights into polysaccharide synthase, floral development and adaptive evolution.</title>
        <authorList>
            <person name="Zhang G.Q."/>
            <person name="Xu Q."/>
            <person name="Bian C."/>
            <person name="Tsai W.C."/>
            <person name="Yeh C.M."/>
            <person name="Liu K.W."/>
            <person name="Yoshida K."/>
            <person name="Zhang L.S."/>
            <person name="Chang S.B."/>
            <person name="Chen F."/>
            <person name="Shi Y."/>
            <person name="Su Y.Y."/>
            <person name="Zhang Y.Q."/>
            <person name="Chen L.J."/>
            <person name="Yin Y."/>
            <person name="Lin M."/>
            <person name="Huang H."/>
            <person name="Deng H."/>
            <person name="Wang Z.W."/>
            <person name="Zhu S.L."/>
            <person name="Zhao X."/>
            <person name="Deng C."/>
            <person name="Niu S.C."/>
            <person name="Huang J."/>
            <person name="Wang M."/>
            <person name="Liu G.H."/>
            <person name="Yang H.J."/>
            <person name="Xiao X.J."/>
            <person name="Hsiao Y.Y."/>
            <person name="Wu W.L."/>
            <person name="Chen Y.Y."/>
            <person name="Mitsuda N."/>
            <person name="Ohme-Takagi M."/>
            <person name="Luo Y.B."/>
            <person name="Van de Peer Y."/>
            <person name="Liu Z.J."/>
        </authorList>
    </citation>
    <scope>NUCLEOTIDE SEQUENCE [LARGE SCALE GENOMIC DNA]</scope>
    <source>
        <tissue evidence="9">The whole plant</tissue>
    </source>
</reference>
<keyword evidence="2" id="KW-1003">Cell membrane</keyword>